<organism evidence="3 4">
    <name type="scientific">Anaerocellum danielii</name>
    <dbReference type="NCBI Taxonomy" id="1387557"/>
    <lineage>
        <taxon>Bacteria</taxon>
        <taxon>Bacillati</taxon>
        <taxon>Bacillota</taxon>
        <taxon>Bacillota incertae sedis</taxon>
        <taxon>Caldicellulosiruptorales</taxon>
        <taxon>Caldicellulosiruptoraceae</taxon>
        <taxon>Anaerocellum</taxon>
    </lineage>
</organism>
<dbReference type="InterPro" id="IPR036977">
    <property type="entry name" value="DNA_primase_Znf_CHC2"/>
</dbReference>
<keyword evidence="4" id="KW-1185">Reference proteome</keyword>
<dbReference type="Gene3D" id="3.90.580.10">
    <property type="entry name" value="Zinc finger, CHC2-type domain"/>
    <property type="match status" value="1"/>
</dbReference>
<reference evidence="3 4" key="1">
    <citation type="submission" date="2023-12" db="EMBL/GenBank/DDBJ databases">
        <authorList>
            <person name="Manesh M.J.H."/>
            <person name="Bing R.G."/>
            <person name="Willard D.J."/>
            <person name="Kelly R.M."/>
        </authorList>
    </citation>
    <scope>NUCLEOTIDE SEQUENCE [LARGE SCALE GENOMIC DNA]</scope>
    <source>
        <strain evidence="3 4">DSM 8977</strain>
    </source>
</reference>
<evidence type="ECO:0000313" key="4">
    <source>
        <dbReference type="Proteomes" id="UP001322744"/>
    </source>
</evidence>
<dbReference type="Pfam" id="PF12965">
    <property type="entry name" value="DUF3854"/>
    <property type="match status" value="1"/>
</dbReference>
<name>A0ABZ0U1P5_9FIRM</name>
<dbReference type="EMBL" id="CP139957">
    <property type="protein sequence ID" value="WPX08115.1"/>
    <property type="molecule type" value="Genomic_DNA"/>
</dbReference>
<dbReference type="Pfam" id="PF01807">
    <property type="entry name" value="Zn_ribbon_DnaG"/>
    <property type="match status" value="1"/>
</dbReference>
<feature type="domain" description="Zinc finger CHC2-type" evidence="1">
    <location>
        <begin position="10"/>
        <end position="89"/>
    </location>
</feature>
<evidence type="ECO:0000313" key="3">
    <source>
        <dbReference type="EMBL" id="WPX08115.1"/>
    </source>
</evidence>
<evidence type="ECO:0000259" key="1">
    <source>
        <dbReference type="Pfam" id="PF01807"/>
    </source>
</evidence>
<feature type="domain" description="DUF3854" evidence="2">
    <location>
        <begin position="257"/>
        <end position="351"/>
    </location>
</feature>
<protein>
    <submittedName>
        <fullName evidence="3">DUF3854 domain-containing protein</fullName>
    </submittedName>
</protein>
<dbReference type="InterPro" id="IPR024385">
    <property type="entry name" value="DUF3854"/>
</dbReference>
<dbReference type="SUPFAM" id="SSF57783">
    <property type="entry name" value="Zinc beta-ribbon"/>
    <property type="match status" value="1"/>
</dbReference>
<dbReference type="RefSeq" id="WP_045175422.1">
    <property type="nucleotide sequence ID" value="NZ_CP139957.1"/>
</dbReference>
<gene>
    <name evidence="3" type="ORF">SOJ16_001979</name>
</gene>
<accession>A0ABZ0U1P5</accession>
<dbReference type="InterPro" id="IPR002694">
    <property type="entry name" value="Znf_CHC2"/>
</dbReference>
<proteinExistence type="predicted"/>
<dbReference type="Proteomes" id="UP001322744">
    <property type="component" value="Chromosome"/>
</dbReference>
<evidence type="ECO:0000259" key="2">
    <source>
        <dbReference type="Pfam" id="PF12965"/>
    </source>
</evidence>
<sequence length="359" mass="41760">MKELIDITMQDVLDRVRINVLKQRGYELNCLCPWCDEPHRREGHLYINILKNTFICHKCGRQGNALQLYAILTNQDTKEAYRELAQEIASGSQRLYHVQYKLQNKETQQKHIAPPEVRDKVYREFLKLLSLNEEHKRELLRRGVSETFIKIKGYKSLNVEKERRILICKMLQQRGLSLENIPGFYRHKTTGEWDFIPYQGYAIPVKNLQQQIVGLQIRMDEPALSKYRWFSSSSSKDDGTPAEANLHITGAMEDGIVFVTEGALKADVASYLSGKMFIGLPGVSSCHKQLLETLQTIKPKMIVLAFDMDFKEKKEVAHNLEKIKNMLTEHGFKFKQMEWDARFKGIDDYLLFLTQKRSA</sequence>